<dbReference type="Pfam" id="PF13837">
    <property type="entry name" value="Myb_DNA-bind_4"/>
    <property type="match status" value="2"/>
</dbReference>
<name>A0ABQ7Z318_BRANA</name>
<feature type="domain" description="Myb-like" evidence="7">
    <location>
        <begin position="347"/>
        <end position="405"/>
    </location>
</feature>
<keyword evidence="9" id="KW-1185">Reference proteome</keyword>
<evidence type="ECO:0000259" key="7">
    <source>
        <dbReference type="PROSITE" id="PS50090"/>
    </source>
</evidence>
<sequence>MINEKIPKLKDRRKAKKINGPPTQLKTHKKNSDSSLNMSGNSSELLDSSGDGGLGGSGEEEKDMKMEKTGEVGGGGGNRKMMELGYKRSSKKCKEKFENVYKYHKRTKYGRTGKSKGKTYRFFDELEAFETINSYPPGSNVKPITTNPTFLAKQPSLRITFPFYDNNHTTKVDTGFKPPSRDLLNNVSSLNLFSSSTSSSDEEEDQEKRSRKKRKYWKGLFTKLTKELMEKQEKMHKRFLKALESRERERISREEAWRVQEVERINGEHETLVRERSNIAAKNVAIISFLQKISGGQQQQPHQQNYKVSHRKKYQSEQHSVSCQVVLDTTMKIGTYNGNHSVSPCSSRWPKTEVEALIRIRKNLEANYLENGTKGPLWEEISAEMRRFGYNRSPKRCKEKWENINKYFKKVKESNKKRPLDSKTCPYFHQLEALYNERNKTGPLPILPLLVTQPRQFLLSQETKAQFETNQMDKVDNKEGESGEDDYEDEEEEGAGDNYEISEFEIVLNKTSSPMDINNNLFT</sequence>
<dbReference type="InterPro" id="IPR001005">
    <property type="entry name" value="SANT/Myb"/>
</dbReference>
<organism evidence="8 9">
    <name type="scientific">Brassica napus</name>
    <name type="common">Rape</name>
    <dbReference type="NCBI Taxonomy" id="3708"/>
    <lineage>
        <taxon>Eukaryota</taxon>
        <taxon>Viridiplantae</taxon>
        <taxon>Streptophyta</taxon>
        <taxon>Embryophyta</taxon>
        <taxon>Tracheophyta</taxon>
        <taxon>Spermatophyta</taxon>
        <taxon>Magnoliopsida</taxon>
        <taxon>eudicotyledons</taxon>
        <taxon>Gunneridae</taxon>
        <taxon>Pentapetalae</taxon>
        <taxon>rosids</taxon>
        <taxon>malvids</taxon>
        <taxon>Brassicales</taxon>
        <taxon>Brassicaceae</taxon>
        <taxon>Brassiceae</taxon>
        <taxon>Brassica</taxon>
    </lineage>
</organism>
<comment type="subcellular location">
    <subcellularLocation>
        <location evidence="1">Nucleus</location>
    </subcellularLocation>
</comment>
<evidence type="ECO:0000256" key="6">
    <source>
        <dbReference type="SAM" id="MobiDB-lite"/>
    </source>
</evidence>
<dbReference type="InterPro" id="IPR009057">
    <property type="entry name" value="Homeodomain-like_sf"/>
</dbReference>
<evidence type="ECO:0000256" key="2">
    <source>
        <dbReference type="ARBA" id="ARBA00023015"/>
    </source>
</evidence>
<dbReference type="PROSITE" id="PS50090">
    <property type="entry name" value="MYB_LIKE"/>
    <property type="match status" value="1"/>
</dbReference>
<feature type="compositionally biased region" description="Low complexity" evidence="6">
    <location>
        <begin position="33"/>
        <end position="49"/>
    </location>
</feature>
<dbReference type="PANTHER" id="PTHR21654">
    <property type="entry name" value="FI21293P1"/>
    <property type="match status" value="1"/>
</dbReference>
<dbReference type="SUPFAM" id="SSF46689">
    <property type="entry name" value="Homeodomain-like"/>
    <property type="match status" value="1"/>
</dbReference>
<dbReference type="SMART" id="SM00717">
    <property type="entry name" value="SANT"/>
    <property type="match status" value="1"/>
</dbReference>
<dbReference type="EMBL" id="JAGKQM010000016">
    <property type="protein sequence ID" value="KAH0874602.1"/>
    <property type="molecule type" value="Genomic_DNA"/>
</dbReference>
<dbReference type="Gene3D" id="1.10.10.60">
    <property type="entry name" value="Homeodomain-like"/>
    <property type="match status" value="2"/>
</dbReference>
<evidence type="ECO:0000256" key="4">
    <source>
        <dbReference type="ARBA" id="ARBA00023163"/>
    </source>
</evidence>
<feature type="compositionally biased region" description="Basic and acidic residues" evidence="6">
    <location>
        <begin position="471"/>
        <end position="481"/>
    </location>
</feature>
<evidence type="ECO:0000256" key="1">
    <source>
        <dbReference type="ARBA" id="ARBA00004123"/>
    </source>
</evidence>
<feature type="compositionally biased region" description="Acidic residues" evidence="6">
    <location>
        <begin position="482"/>
        <end position="501"/>
    </location>
</feature>
<evidence type="ECO:0000313" key="8">
    <source>
        <dbReference type="EMBL" id="KAH0874602.1"/>
    </source>
</evidence>
<keyword evidence="4" id="KW-0804">Transcription</keyword>
<evidence type="ECO:0000256" key="3">
    <source>
        <dbReference type="ARBA" id="ARBA00023125"/>
    </source>
</evidence>
<protein>
    <recommendedName>
        <fullName evidence="7">Myb-like domain-containing protein</fullName>
    </recommendedName>
</protein>
<evidence type="ECO:0000313" key="9">
    <source>
        <dbReference type="Proteomes" id="UP000824890"/>
    </source>
</evidence>
<feature type="region of interest" description="Disordered" evidence="6">
    <location>
        <begin position="468"/>
        <end position="501"/>
    </location>
</feature>
<evidence type="ECO:0000256" key="5">
    <source>
        <dbReference type="ARBA" id="ARBA00023242"/>
    </source>
</evidence>
<gene>
    <name evidence="8" type="ORF">HID58_071964</name>
</gene>
<proteinExistence type="predicted"/>
<dbReference type="CDD" id="cd12203">
    <property type="entry name" value="GT1"/>
    <property type="match status" value="1"/>
</dbReference>
<keyword evidence="5" id="KW-0539">Nucleus</keyword>
<comment type="caution">
    <text evidence="8">The sequence shown here is derived from an EMBL/GenBank/DDBJ whole genome shotgun (WGS) entry which is preliminary data.</text>
</comment>
<keyword evidence="3" id="KW-0238">DNA-binding</keyword>
<dbReference type="InterPro" id="IPR044822">
    <property type="entry name" value="Myb_DNA-bind_4"/>
</dbReference>
<reference evidence="8 9" key="1">
    <citation type="submission" date="2021-05" db="EMBL/GenBank/DDBJ databases">
        <title>Genome Assembly of Synthetic Allotetraploid Brassica napus Reveals Homoeologous Exchanges between Subgenomes.</title>
        <authorList>
            <person name="Davis J.T."/>
        </authorList>
    </citation>
    <scope>NUCLEOTIDE SEQUENCE [LARGE SCALE GENOMIC DNA]</scope>
    <source>
        <strain evidence="9">cv. Da-Ae</strain>
        <tissue evidence="8">Seedling</tissue>
    </source>
</reference>
<keyword evidence="2" id="KW-0805">Transcription regulation</keyword>
<accession>A0ABQ7Z318</accession>
<dbReference type="PANTHER" id="PTHR21654:SF111">
    <property type="entry name" value="MYB-LIKE DOMAIN-CONTAINING PROTEIN"/>
    <property type="match status" value="1"/>
</dbReference>
<dbReference type="Proteomes" id="UP000824890">
    <property type="component" value="Unassembled WGS sequence"/>
</dbReference>
<feature type="region of interest" description="Disordered" evidence="6">
    <location>
        <begin position="1"/>
        <end position="82"/>
    </location>
</feature>